<evidence type="ECO:0000313" key="8">
    <source>
        <dbReference type="Proteomes" id="UP000267128"/>
    </source>
</evidence>
<dbReference type="CDD" id="cd11033">
    <property type="entry name" value="CYP142-like"/>
    <property type="match status" value="1"/>
</dbReference>
<name>A0A3N0CHS7_9ACTN</name>
<dbReference type="GO" id="GO:0036199">
    <property type="term" value="F:cholest-4-en-3-one 26-monooxygenase activity"/>
    <property type="evidence" value="ECO:0007669"/>
    <property type="project" value="TreeGrafter"/>
</dbReference>
<keyword evidence="3" id="KW-0479">Metal-binding</keyword>
<keyword evidence="4" id="KW-0560">Oxidoreductase</keyword>
<dbReference type="Pfam" id="PF00067">
    <property type="entry name" value="p450"/>
    <property type="match status" value="1"/>
</dbReference>
<dbReference type="GO" id="GO:0008395">
    <property type="term" value="F:steroid hydroxylase activity"/>
    <property type="evidence" value="ECO:0007669"/>
    <property type="project" value="TreeGrafter"/>
</dbReference>
<evidence type="ECO:0000256" key="4">
    <source>
        <dbReference type="ARBA" id="ARBA00023002"/>
    </source>
</evidence>
<reference evidence="7 8" key="1">
    <citation type="submission" date="2018-11" db="EMBL/GenBank/DDBJ databases">
        <authorList>
            <person name="Li F."/>
        </authorList>
    </citation>
    <scope>NUCLEOTIDE SEQUENCE [LARGE SCALE GENOMIC DNA]</scope>
    <source>
        <strain evidence="7 8">Gsoil 097</strain>
    </source>
</reference>
<dbReference type="PANTHER" id="PTHR46696">
    <property type="entry name" value="P450, PUTATIVE (EUROFUNG)-RELATED"/>
    <property type="match status" value="1"/>
</dbReference>
<evidence type="ECO:0000256" key="2">
    <source>
        <dbReference type="ARBA" id="ARBA00022617"/>
    </source>
</evidence>
<comment type="similarity">
    <text evidence="1">Belongs to the cytochrome P450 family.</text>
</comment>
<evidence type="ECO:0000256" key="5">
    <source>
        <dbReference type="ARBA" id="ARBA00023004"/>
    </source>
</evidence>
<organism evidence="7 8">
    <name type="scientific">Nocardioides marmoriginsengisoli</name>
    <dbReference type="NCBI Taxonomy" id="661483"/>
    <lineage>
        <taxon>Bacteria</taxon>
        <taxon>Bacillati</taxon>
        <taxon>Actinomycetota</taxon>
        <taxon>Actinomycetes</taxon>
        <taxon>Propionibacteriales</taxon>
        <taxon>Nocardioidaceae</taxon>
        <taxon>Nocardioides</taxon>
    </lineage>
</organism>
<evidence type="ECO:0000313" key="7">
    <source>
        <dbReference type="EMBL" id="RNL62859.1"/>
    </source>
</evidence>
<dbReference type="GO" id="GO:0006707">
    <property type="term" value="P:cholesterol catabolic process"/>
    <property type="evidence" value="ECO:0007669"/>
    <property type="project" value="TreeGrafter"/>
</dbReference>
<dbReference type="RefSeq" id="WP_123228151.1">
    <property type="nucleotide sequence ID" value="NZ_RJSE01000007.1"/>
</dbReference>
<dbReference type="AlphaFoldDB" id="A0A3N0CHS7"/>
<protein>
    <submittedName>
        <fullName evidence="7">Cytochrome P450</fullName>
    </submittedName>
</protein>
<dbReference type="GO" id="GO:0020037">
    <property type="term" value="F:heme binding"/>
    <property type="evidence" value="ECO:0007669"/>
    <property type="project" value="InterPro"/>
</dbReference>
<comment type="caution">
    <text evidence="7">The sequence shown here is derived from an EMBL/GenBank/DDBJ whole genome shotgun (WGS) entry which is preliminary data.</text>
</comment>
<dbReference type="InterPro" id="IPR001128">
    <property type="entry name" value="Cyt_P450"/>
</dbReference>
<evidence type="ECO:0000256" key="6">
    <source>
        <dbReference type="ARBA" id="ARBA00023033"/>
    </source>
</evidence>
<evidence type="ECO:0000256" key="3">
    <source>
        <dbReference type="ARBA" id="ARBA00022723"/>
    </source>
</evidence>
<dbReference type="Proteomes" id="UP000267128">
    <property type="component" value="Unassembled WGS sequence"/>
</dbReference>
<dbReference type="OrthoDB" id="5241086at2"/>
<keyword evidence="5" id="KW-0408">Iron</keyword>
<dbReference type="GO" id="GO:0005506">
    <property type="term" value="F:iron ion binding"/>
    <property type="evidence" value="ECO:0007669"/>
    <property type="project" value="InterPro"/>
</dbReference>
<dbReference type="Gene3D" id="1.10.630.10">
    <property type="entry name" value="Cytochrome P450"/>
    <property type="match status" value="1"/>
</dbReference>
<dbReference type="InterPro" id="IPR002397">
    <property type="entry name" value="Cyt_P450_B"/>
</dbReference>
<keyword evidence="6" id="KW-0503">Monooxygenase</keyword>
<gene>
    <name evidence="7" type="ORF">EFK50_14085</name>
</gene>
<sequence length="422" mass="46967">MPLFANHHDFTSDLDISSIAFWGKTFEERDETFAKLRTDHPVSWHPAMEDLYLTPEEHGETGFWAVTRAEDISYVSQNHELFSSELGYTALHPLRAEMRSPAAFLDADPPRHTEYRKLVSSSFTPKAVARLTEKIEQRASEIVDRVVGAGEIDFVEEVAAQLPMLTVGDLLGVPESQLDEFRVNGDRLLALQDPAIGDSQEERMAISADAFAFFGQLGMELIEARRKNPQDDLMSTLANGTVGGQPLDPQQIMMIMLLFSTAGNDTTKQTTTRTVMAFDQHPDQRGWLLEDFDGRIAGAIEEFVRYSTPVIQFNRTATRDLEFAGQQITEGDKVGIFYCSGNRDDRLFENPAAFDLSRPRNPHVAFGGGGVHYCLGNGVAKAQLRALFRNILVKLPSIEIGEPVFLVSNFLNGVRSLPVIIG</sequence>
<evidence type="ECO:0000256" key="1">
    <source>
        <dbReference type="ARBA" id="ARBA00010617"/>
    </source>
</evidence>
<dbReference type="PRINTS" id="PR00359">
    <property type="entry name" value="BP450"/>
</dbReference>
<accession>A0A3N0CHS7</accession>
<keyword evidence="8" id="KW-1185">Reference proteome</keyword>
<proteinExistence type="inferred from homology"/>
<dbReference type="FunFam" id="1.10.630.10:FF:000018">
    <property type="entry name" value="Cytochrome P450 monooxygenase"/>
    <property type="match status" value="1"/>
</dbReference>
<dbReference type="InterPro" id="IPR036396">
    <property type="entry name" value="Cyt_P450_sf"/>
</dbReference>
<dbReference type="PANTHER" id="PTHR46696:SF4">
    <property type="entry name" value="BIOTIN BIOSYNTHESIS CYTOCHROME P450"/>
    <property type="match status" value="1"/>
</dbReference>
<keyword evidence="2" id="KW-0349">Heme</keyword>
<dbReference type="EMBL" id="RJSE01000007">
    <property type="protein sequence ID" value="RNL62859.1"/>
    <property type="molecule type" value="Genomic_DNA"/>
</dbReference>
<dbReference type="SUPFAM" id="SSF48264">
    <property type="entry name" value="Cytochrome P450"/>
    <property type="match status" value="1"/>
</dbReference>